<organism evidence="2 3">
    <name type="scientific">Ladona fulva</name>
    <name type="common">Scarce chaser dragonfly</name>
    <name type="synonym">Libellula fulva</name>
    <dbReference type="NCBI Taxonomy" id="123851"/>
    <lineage>
        <taxon>Eukaryota</taxon>
        <taxon>Metazoa</taxon>
        <taxon>Ecdysozoa</taxon>
        <taxon>Arthropoda</taxon>
        <taxon>Hexapoda</taxon>
        <taxon>Insecta</taxon>
        <taxon>Pterygota</taxon>
        <taxon>Palaeoptera</taxon>
        <taxon>Odonata</taxon>
        <taxon>Epiprocta</taxon>
        <taxon>Anisoptera</taxon>
        <taxon>Libelluloidea</taxon>
        <taxon>Libellulidae</taxon>
        <taxon>Ladona</taxon>
    </lineage>
</organism>
<reference evidence="2" key="2">
    <citation type="submission" date="2017-10" db="EMBL/GenBank/DDBJ databases">
        <title>Ladona fulva Genome sequencing and assembly.</title>
        <authorList>
            <person name="Murali S."/>
            <person name="Richards S."/>
            <person name="Bandaranaike D."/>
            <person name="Bellair M."/>
            <person name="Blankenburg K."/>
            <person name="Chao H."/>
            <person name="Dinh H."/>
            <person name="Doddapaneni H."/>
            <person name="Dugan-Rocha S."/>
            <person name="Elkadiri S."/>
            <person name="Gnanaolivu R."/>
            <person name="Hernandez B."/>
            <person name="Skinner E."/>
            <person name="Javaid M."/>
            <person name="Lee S."/>
            <person name="Li M."/>
            <person name="Ming W."/>
            <person name="Munidasa M."/>
            <person name="Muniz J."/>
            <person name="Nguyen L."/>
            <person name="Hughes D."/>
            <person name="Osuji N."/>
            <person name="Pu L.-L."/>
            <person name="Puazo M."/>
            <person name="Qu C."/>
            <person name="Quiroz J."/>
            <person name="Raj R."/>
            <person name="Weissenberger G."/>
            <person name="Xin Y."/>
            <person name="Zou X."/>
            <person name="Han Y."/>
            <person name="Worley K."/>
            <person name="Muzny D."/>
            <person name="Gibbs R."/>
        </authorList>
    </citation>
    <scope>NUCLEOTIDE SEQUENCE</scope>
    <source>
        <strain evidence="2">Sampled in the wild</strain>
    </source>
</reference>
<evidence type="ECO:0000259" key="1">
    <source>
        <dbReference type="Pfam" id="PF04840"/>
    </source>
</evidence>
<dbReference type="GO" id="GO:0006886">
    <property type="term" value="P:intracellular protein transport"/>
    <property type="evidence" value="ECO:0007669"/>
    <property type="project" value="InterPro"/>
</dbReference>
<dbReference type="GO" id="GO:0030897">
    <property type="term" value="C:HOPS complex"/>
    <property type="evidence" value="ECO:0007669"/>
    <property type="project" value="TreeGrafter"/>
</dbReference>
<reference evidence="2" key="1">
    <citation type="submission" date="2013-04" db="EMBL/GenBank/DDBJ databases">
        <authorList>
            <person name="Qu J."/>
            <person name="Murali S.C."/>
            <person name="Bandaranaike D."/>
            <person name="Bellair M."/>
            <person name="Blankenburg K."/>
            <person name="Chao H."/>
            <person name="Dinh H."/>
            <person name="Doddapaneni H."/>
            <person name="Downs B."/>
            <person name="Dugan-Rocha S."/>
            <person name="Elkadiri S."/>
            <person name="Gnanaolivu R.D."/>
            <person name="Hernandez B."/>
            <person name="Javaid M."/>
            <person name="Jayaseelan J.C."/>
            <person name="Lee S."/>
            <person name="Li M."/>
            <person name="Ming W."/>
            <person name="Munidasa M."/>
            <person name="Muniz J."/>
            <person name="Nguyen L."/>
            <person name="Ongeri F."/>
            <person name="Osuji N."/>
            <person name="Pu L.-L."/>
            <person name="Puazo M."/>
            <person name="Qu C."/>
            <person name="Quiroz J."/>
            <person name="Raj R."/>
            <person name="Weissenberger G."/>
            <person name="Xin Y."/>
            <person name="Zou X."/>
            <person name="Han Y."/>
            <person name="Richards S."/>
            <person name="Worley K."/>
            <person name="Muzny D."/>
            <person name="Gibbs R."/>
        </authorList>
    </citation>
    <scope>NUCLEOTIDE SEQUENCE</scope>
    <source>
        <strain evidence="2">Sampled in the wild</strain>
    </source>
</reference>
<dbReference type="InterPro" id="IPR006925">
    <property type="entry name" value="Vps16_C"/>
</dbReference>
<dbReference type="GO" id="GO:0005768">
    <property type="term" value="C:endosome"/>
    <property type="evidence" value="ECO:0007669"/>
    <property type="project" value="TreeGrafter"/>
</dbReference>
<evidence type="ECO:0000313" key="3">
    <source>
        <dbReference type="Proteomes" id="UP000792457"/>
    </source>
</evidence>
<dbReference type="GO" id="GO:0016197">
    <property type="term" value="P:endosomal transport"/>
    <property type="evidence" value="ECO:0007669"/>
    <property type="project" value="TreeGrafter"/>
</dbReference>
<dbReference type="AlphaFoldDB" id="A0A8K0KN82"/>
<dbReference type="GO" id="GO:0042144">
    <property type="term" value="P:vacuole fusion, non-autophagic"/>
    <property type="evidence" value="ECO:0007669"/>
    <property type="project" value="TreeGrafter"/>
</dbReference>
<dbReference type="GO" id="GO:0005765">
    <property type="term" value="C:lysosomal membrane"/>
    <property type="evidence" value="ECO:0007669"/>
    <property type="project" value="TreeGrafter"/>
</dbReference>
<protein>
    <recommendedName>
        <fullName evidence="1">Vps16 C-terminal domain-containing protein</fullName>
    </recommendedName>
</protein>
<accession>A0A8K0KN82</accession>
<dbReference type="Gene3D" id="1.10.150.780">
    <property type="entry name" value="Vps16, C-terminal region"/>
    <property type="match status" value="1"/>
</dbReference>
<dbReference type="Pfam" id="PF04840">
    <property type="entry name" value="Vps16_C"/>
    <property type="match status" value="1"/>
</dbReference>
<name>A0A8K0KN82_LADFU</name>
<proteinExistence type="predicted"/>
<dbReference type="InterPro" id="IPR038132">
    <property type="entry name" value="Vps16_C_sf"/>
</dbReference>
<comment type="caution">
    <text evidence="2">The sequence shown here is derived from an EMBL/GenBank/DDBJ whole genome shotgun (WGS) entry which is preliminary data.</text>
</comment>
<dbReference type="EMBL" id="KZ309069">
    <property type="protein sequence ID" value="KAG8236730.1"/>
    <property type="molecule type" value="Genomic_DNA"/>
</dbReference>
<keyword evidence="3" id="KW-1185">Reference proteome</keyword>
<feature type="domain" description="Vps16 C-terminal" evidence="1">
    <location>
        <begin position="113"/>
        <end position="424"/>
    </location>
</feature>
<gene>
    <name evidence="2" type="ORF">J437_LFUL014226</name>
</gene>
<dbReference type="OrthoDB" id="1792at2759"/>
<evidence type="ECO:0000313" key="2">
    <source>
        <dbReference type="EMBL" id="KAG8236730.1"/>
    </source>
</evidence>
<dbReference type="GO" id="GO:0003779">
    <property type="term" value="F:actin binding"/>
    <property type="evidence" value="ECO:0007669"/>
    <property type="project" value="TreeGrafter"/>
</dbReference>
<dbReference type="PANTHER" id="PTHR12811">
    <property type="entry name" value="VACUOLAR PROTEIN SORTING VPS16"/>
    <property type="match status" value="1"/>
</dbReference>
<dbReference type="PANTHER" id="PTHR12811:SF0">
    <property type="entry name" value="VACUOLAR PROTEIN SORTING-ASSOCIATED PROTEIN 16 HOMOLOG"/>
    <property type="match status" value="1"/>
</dbReference>
<dbReference type="Proteomes" id="UP000792457">
    <property type="component" value="Unassembled WGS sequence"/>
</dbReference>
<sequence length="434" mass="49793">MCRTLRVMNAVRDPKIGIPVTITQYPLHKQYFNKKICSTIHILMDATYFKSFTFVVFSVPFTILIAKYLRLPETEGSSRILANWACNKVKQIYLDSDLIAQEIAEKLGYLPGISYSEIAEKAAQCGHTELAIKLMDYEPKASLQVPLLLHLEQYCRALLKAIESGDTDLVYTVLLHLHKRMSLDQFQLAIRGFPMAQALYIKYCREQGQDAIRAIYNQEDDFLSQAICCIQECYDPKNVASPEASLYSAVEAFKRVHCDALSVLCQDQLRLLGHQKNLESKFGHAFVNLSLHDTVARLLKLGQFKLADKLRIEYKVPDRRFWWLKVVGLAELGEWAELEKFSKSRKSPIGFEPFVDVCLQKDKLQEAQKYLPKVKEEVKVKYYIKAGLLEEAVQCAYEQKDDDALLYIQSKCNASNATLMEKINSYLLQLNSRK</sequence>
<dbReference type="InterPro" id="IPR016534">
    <property type="entry name" value="VPS16"/>
</dbReference>